<evidence type="ECO:0000313" key="1">
    <source>
        <dbReference type="EMBL" id="PNF75853.1"/>
    </source>
</evidence>
<reference evidence="1 2" key="1">
    <citation type="submission" date="2018-01" db="EMBL/GenBank/DDBJ databases">
        <title>Denitrification phenotypes of diverse strains of Pseudomonas stutzeri.</title>
        <authorList>
            <person name="Milligan D.A."/>
            <person name="Bergaust L."/>
            <person name="Bakken L.R."/>
            <person name="Frostegard A."/>
        </authorList>
    </citation>
    <scope>NUCLEOTIDE SEQUENCE [LARGE SCALE GENOMIC DNA]</scope>
    <source>
        <strain evidence="1 2">DSM 50238</strain>
    </source>
</reference>
<dbReference type="Proteomes" id="UP000235881">
    <property type="component" value="Unassembled WGS sequence"/>
</dbReference>
<dbReference type="AlphaFoldDB" id="A0A8E2U343"/>
<evidence type="ECO:0000313" key="2">
    <source>
        <dbReference type="Proteomes" id="UP000235881"/>
    </source>
</evidence>
<organism evidence="1 2">
    <name type="scientific">Stutzerimonas degradans</name>
    <dbReference type="NCBI Taxonomy" id="2968968"/>
    <lineage>
        <taxon>Bacteria</taxon>
        <taxon>Pseudomonadati</taxon>
        <taxon>Pseudomonadota</taxon>
        <taxon>Gammaproteobacteria</taxon>
        <taxon>Pseudomonadales</taxon>
        <taxon>Pseudomonadaceae</taxon>
        <taxon>Stutzerimonas</taxon>
    </lineage>
</organism>
<protein>
    <submittedName>
        <fullName evidence="1">Ribonucleotide reductase subunit alpha</fullName>
    </submittedName>
</protein>
<name>A0A8E2U343_9GAMM</name>
<dbReference type="RefSeq" id="WP_102829110.1">
    <property type="nucleotide sequence ID" value="NZ_CP065721.1"/>
</dbReference>
<dbReference type="EMBL" id="POUK01000005">
    <property type="protein sequence ID" value="PNF75853.1"/>
    <property type="molecule type" value="Genomic_DNA"/>
</dbReference>
<proteinExistence type="predicted"/>
<accession>A0A8E2U343</accession>
<keyword evidence="2" id="KW-1185">Reference proteome</keyword>
<gene>
    <name evidence="1" type="ORF">CXK95_14760</name>
</gene>
<comment type="caution">
    <text evidence="1">The sequence shown here is derived from an EMBL/GenBank/DDBJ whole genome shotgun (WGS) entry which is preliminary data.</text>
</comment>
<sequence>MTTTPFDELLNAARQEREPQRLLFVFVTAELPDDATEEERQRFEENAGGSLKPVLCVDKLPEELSSFAALREESQRTGVAWDLFFAAALPGLAGITPGADDAEEPLKMMVAAIETGNIGRFLAFDRDGQTVDFY</sequence>